<feature type="domain" description="RNA-binding S4" evidence="16">
    <location>
        <begin position="89"/>
        <end position="153"/>
    </location>
</feature>
<evidence type="ECO:0000256" key="7">
    <source>
        <dbReference type="ARBA" id="ARBA00022730"/>
    </source>
</evidence>
<evidence type="ECO:0000256" key="11">
    <source>
        <dbReference type="ARBA" id="ARBA00025813"/>
    </source>
</evidence>
<keyword evidence="7 14" id="KW-0699">rRNA-binding</keyword>
<dbReference type="GO" id="GO:0009507">
    <property type="term" value="C:chloroplast"/>
    <property type="evidence" value="ECO:0007669"/>
    <property type="project" value="UniProtKB-SubCell"/>
</dbReference>
<keyword evidence="6 18" id="KW-0934">Plastid</keyword>
<dbReference type="SMART" id="SM00363">
    <property type="entry name" value="S4"/>
    <property type="match status" value="1"/>
</dbReference>
<dbReference type="GO" id="GO:0015935">
    <property type="term" value="C:small ribosomal subunit"/>
    <property type="evidence" value="ECO:0007669"/>
    <property type="project" value="InterPro"/>
</dbReference>
<dbReference type="Pfam" id="PF00163">
    <property type="entry name" value="Ribosomal_S4"/>
    <property type="match status" value="1"/>
</dbReference>
<evidence type="ECO:0000256" key="4">
    <source>
        <dbReference type="ARBA" id="ARBA00007465"/>
    </source>
</evidence>
<dbReference type="Pfam" id="PF01479">
    <property type="entry name" value="S4"/>
    <property type="match status" value="1"/>
</dbReference>
<evidence type="ECO:0000256" key="9">
    <source>
        <dbReference type="ARBA" id="ARBA00022980"/>
    </source>
</evidence>
<comment type="subcellular location">
    <subcellularLocation>
        <location evidence="3">Plastid</location>
        <location evidence="3">Chloroplast</location>
    </subcellularLocation>
</comment>
<name>A0A0B4PKM7_9ASPA</name>
<dbReference type="InterPro" id="IPR018079">
    <property type="entry name" value="Ribosomal_uS4_CS"/>
</dbReference>
<dbReference type="Gene3D" id="1.10.1050.10">
    <property type="entry name" value="Ribosomal Protein S4 Delta 41, Chain A, domain 1"/>
    <property type="match status" value="1"/>
</dbReference>
<evidence type="ECO:0000313" key="18">
    <source>
        <dbReference type="EMBL" id="AIS35811.1"/>
    </source>
</evidence>
<proteinExistence type="inferred from homology"/>
<comment type="function">
    <text evidence="2">One of the primary rRNA binding proteins, it binds directly to 16S rRNA where it nucleates assembly of the body of the 30S subunit.</text>
</comment>
<reference evidence="18" key="2">
    <citation type="journal article" date="2015" name="Genome Biol. Evol.">
        <title>Exploring the Limits for Reduction of Plastid Genomes: a Case Study of the Mycoheterotrophic Orchids Epipogium aphyllum and Epipogium roseum.</title>
        <authorList>
            <person name="Schelkunov M."/>
            <person name="Shtratnikova V."/>
            <person name="Nuraliev M."/>
            <person name="Selosse M.A."/>
            <person name="Penin A."/>
            <person name="Logacheva M."/>
        </authorList>
    </citation>
    <scope>NUCLEOTIDE SEQUENCE</scope>
</reference>
<evidence type="ECO:0000256" key="12">
    <source>
        <dbReference type="ARBA" id="ARBA00035158"/>
    </source>
</evidence>
<evidence type="ECO:0000256" key="10">
    <source>
        <dbReference type="ARBA" id="ARBA00023274"/>
    </source>
</evidence>
<comment type="subunit">
    <text evidence="11">Part of the 30S ribosomal subunit. Contacts protein S5. The interaction surface between S4 and S5 is involved in control of translational fidelity.</text>
</comment>
<organism evidence="18">
    <name type="scientific">Epipogium roseum</name>
    <dbReference type="NCBI Taxonomy" id="556037"/>
    <lineage>
        <taxon>Eukaryota</taxon>
        <taxon>Viridiplantae</taxon>
        <taxon>Streptophyta</taxon>
        <taxon>Embryophyta</taxon>
        <taxon>Tracheophyta</taxon>
        <taxon>Spermatophyta</taxon>
        <taxon>Magnoliopsida</taxon>
        <taxon>Liliopsida</taxon>
        <taxon>Asparagales</taxon>
        <taxon>Orchidaceae</taxon>
        <taxon>Epidendroideae</taxon>
        <taxon>Nervilieae</taxon>
        <taxon>Epipogiinae</taxon>
        <taxon>Epipogium</taxon>
    </lineage>
</organism>
<dbReference type="Gene3D" id="3.10.290.10">
    <property type="entry name" value="RNA-binding S4 domain"/>
    <property type="match status" value="1"/>
</dbReference>
<dbReference type="NCBIfam" id="NF003717">
    <property type="entry name" value="PRK05327.1"/>
    <property type="match status" value="1"/>
</dbReference>
<dbReference type="GO" id="GO:0006412">
    <property type="term" value="P:translation"/>
    <property type="evidence" value="ECO:0007669"/>
    <property type="project" value="InterPro"/>
</dbReference>
<dbReference type="SUPFAM" id="SSF55174">
    <property type="entry name" value="Alpha-L RNA-binding motif"/>
    <property type="match status" value="1"/>
</dbReference>
<evidence type="ECO:0000259" key="16">
    <source>
        <dbReference type="SMART" id="SM00363"/>
    </source>
</evidence>
<comment type="function">
    <text evidence="1">With S5 and S12 plays an important role in translational accuracy.</text>
</comment>
<geneLocation type="plastid" evidence="18"/>
<protein>
    <recommendedName>
        <fullName evidence="12">Small ribosomal subunit protein uS4c</fullName>
    </recommendedName>
    <alternativeName>
        <fullName evidence="13">30S ribosomal protein S4, chloroplastic</fullName>
    </alternativeName>
</protein>
<evidence type="ECO:0000256" key="13">
    <source>
        <dbReference type="ARBA" id="ARBA00035533"/>
    </source>
</evidence>
<dbReference type="SMART" id="SM01390">
    <property type="entry name" value="Ribosomal_S4"/>
    <property type="match status" value="1"/>
</dbReference>
<dbReference type="GO" id="GO:0019843">
    <property type="term" value="F:rRNA binding"/>
    <property type="evidence" value="ECO:0007669"/>
    <property type="project" value="UniProtKB-KW"/>
</dbReference>
<dbReference type="InterPro" id="IPR005709">
    <property type="entry name" value="Ribosomal_uS4_bac-type"/>
</dbReference>
<dbReference type="HAMAP" id="MF_01306_B">
    <property type="entry name" value="Ribosomal_uS4_B"/>
    <property type="match status" value="1"/>
</dbReference>
<dbReference type="EMBL" id="KJ946455">
    <property type="protein sequence ID" value="AIS35811.1"/>
    <property type="molecule type" value="Genomic_DNA"/>
</dbReference>
<dbReference type="PROSITE" id="PS00632">
    <property type="entry name" value="RIBOSOMAL_S4"/>
    <property type="match status" value="1"/>
</dbReference>
<dbReference type="CDD" id="cd00165">
    <property type="entry name" value="S4"/>
    <property type="match status" value="1"/>
</dbReference>
<evidence type="ECO:0000256" key="8">
    <source>
        <dbReference type="ARBA" id="ARBA00022884"/>
    </source>
</evidence>
<evidence type="ECO:0000259" key="17">
    <source>
        <dbReference type="SMART" id="SM01390"/>
    </source>
</evidence>
<sequence length="169" mass="19858">MSRFLGPRLKKIRRLAAMPGLTKKTKRISCDDKKKLIYFKKSQYRIQLEEKQKLRFYYGITEKKLLIYMRIALRSKSSTGLFLLKLLETRLDNIIFKLGISSTIPEARQLVNHGHIKVNGAVVNIPSLQCNPKDTFLKDFKINENVTFKNNLDFRINELLVVEYYSRQT</sequence>
<feature type="domain" description="Small ribosomal subunit protein uS4 N-terminal" evidence="17">
    <location>
        <begin position="3"/>
        <end position="88"/>
    </location>
</feature>
<keyword evidence="10 15" id="KW-0687">Ribonucleoprotein</keyword>
<dbReference type="FunFam" id="1.10.1050.10:FF:000002">
    <property type="entry name" value="30S ribosomal protein S4, chloroplastic"/>
    <property type="match status" value="1"/>
</dbReference>
<keyword evidence="8 14" id="KW-0694">RNA-binding</keyword>
<accession>A0A0B4PKM7</accession>
<dbReference type="GO" id="GO:0003735">
    <property type="term" value="F:structural constituent of ribosome"/>
    <property type="evidence" value="ECO:0007669"/>
    <property type="project" value="InterPro"/>
</dbReference>
<evidence type="ECO:0000256" key="2">
    <source>
        <dbReference type="ARBA" id="ARBA00003866"/>
    </source>
</evidence>
<dbReference type="InterPro" id="IPR022801">
    <property type="entry name" value="Ribosomal_uS4"/>
</dbReference>
<keyword evidence="5" id="KW-0150">Chloroplast</keyword>
<evidence type="ECO:0000256" key="6">
    <source>
        <dbReference type="ARBA" id="ARBA00022640"/>
    </source>
</evidence>
<dbReference type="PROSITE" id="PS50889">
    <property type="entry name" value="S4"/>
    <property type="match status" value="1"/>
</dbReference>
<evidence type="ECO:0000256" key="15">
    <source>
        <dbReference type="RuleBase" id="RU003699"/>
    </source>
</evidence>
<dbReference type="GO" id="GO:0042274">
    <property type="term" value="P:ribosomal small subunit biogenesis"/>
    <property type="evidence" value="ECO:0007669"/>
    <property type="project" value="TreeGrafter"/>
</dbReference>
<comment type="similarity">
    <text evidence="4 15">Belongs to the universal ribosomal protein uS4 family.</text>
</comment>
<gene>
    <name evidence="18" type="primary">rps4</name>
</gene>
<dbReference type="InterPro" id="IPR001912">
    <property type="entry name" value="Ribosomal_uS4_N"/>
</dbReference>
<dbReference type="AlphaFoldDB" id="A0A0B4PKM7"/>
<evidence type="ECO:0000256" key="3">
    <source>
        <dbReference type="ARBA" id="ARBA00004229"/>
    </source>
</evidence>
<reference evidence="18" key="1">
    <citation type="submission" date="2014-06" db="EMBL/GenBank/DDBJ databases">
        <authorList>
            <person name="Logacheva M.D."/>
        </authorList>
    </citation>
    <scope>NUCLEOTIDE SEQUENCE</scope>
</reference>
<evidence type="ECO:0000256" key="1">
    <source>
        <dbReference type="ARBA" id="ARBA00003004"/>
    </source>
</evidence>
<keyword evidence="9 15" id="KW-0689">Ribosomal protein</keyword>
<dbReference type="InterPro" id="IPR036986">
    <property type="entry name" value="S4_RNA-bd_sf"/>
</dbReference>
<evidence type="ECO:0000256" key="5">
    <source>
        <dbReference type="ARBA" id="ARBA00022528"/>
    </source>
</evidence>
<evidence type="ECO:0000256" key="14">
    <source>
        <dbReference type="PROSITE-ProRule" id="PRU00182"/>
    </source>
</evidence>
<dbReference type="InterPro" id="IPR002942">
    <property type="entry name" value="S4_RNA-bd"/>
</dbReference>
<dbReference type="PANTHER" id="PTHR11831">
    <property type="entry name" value="30S 40S RIBOSOMAL PROTEIN"/>
    <property type="match status" value="1"/>
</dbReference>
<dbReference type="FunFam" id="3.10.290.10:FF:000001">
    <property type="entry name" value="30S ribosomal protein S4"/>
    <property type="match status" value="1"/>
</dbReference>
<dbReference type="PANTHER" id="PTHR11831:SF4">
    <property type="entry name" value="SMALL RIBOSOMAL SUBUNIT PROTEIN US4M"/>
    <property type="match status" value="1"/>
</dbReference>